<keyword evidence="2 6" id="KW-0378">Hydrolase</keyword>
<dbReference type="Proteomes" id="UP000295217">
    <property type="component" value="Unassembled WGS sequence"/>
</dbReference>
<evidence type="ECO:0000259" key="4">
    <source>
        <dbReference type="Pfam" id="PF00703"/>
    </source>
</evidence>
<dbReference type="InterPro" id="IPR006102">
    <property type="entry name" value="Ig-like_GH2"/>
</dbReference>
<evidence type="ECO:0000256" key="2">
    <source>
        <dbReference type="ARBA" id="ARBA00022801"/>
    </source>
</evidence>
<comment type="caution">
    <text evidence="6">The sequence shown here is derived from an EMBL/GenBank/DDBJ whole genome shotgun (WGS) entry which is preliminary data.</text>
</comment>
<evidence type="ECO:0000259" key="5">
    <source>
        <dbReference type="Pfam" id="PF02836"/>
    </source>
</evidence>
<dbReference type="InterPro" id="IPR013783">
    <property type="entry name" value="Ig-like_fold"/>
</dbReference>
<gene>
    <name evidence="6" type="ORF">E1262_06330</name>
</gene>
<dbReference type="AlphaFoldDB" id="A0A4V2YSU9"/>
<evidence type="ECO:0000256" key="3">
    <source>
        <dbReference type="ARBA" id="ARBA00023295"/>
    </source>
</evidence>
<evidence type="ECO:0000313" key="7">
    <source>
        <dbReference type="Proteomes" id="UP000295217"/>
    </source>
</evidence>
<dbReference type="EMBL" id="SMLB01000006">
    <property type="protein sequence ID" value="TDD71377.1"/>
    <property type="molecule type" value="Genomic_DNA"/>
</dbReference>
<evidence type="ECO:0000313" key="6">
    <source>
        <dbReference type="EMBL" id="TDD71377.1"/>
    </source>
</evidence>
<keyword evidence="7" id="KW-1185">Reference proteome</keyword>
<dbReference type="InterPro" id="IPR017853">
    <property type="entry name" value="GH"/>
</dbReference>
<dbReference type="Pfam" id="PF02836">
    <property type="entry name" value="Glyco_hydro_2_C"/>
    <property type="match status" value="1"/>
</dbReference>
<dbReference type="Pfam" id="PF00703">
    <property type="entry name" value="Glyco_hydro_2"/>
    <property type="match status" value="1"/>
</dbReference>
<dbReference type="GO" id="GO:0005975">
    <property type="term" value="P:carbohydrate metabolic process"/>
    <property type="evidence" value="ECO:0007669"/>
    <property type="project" value="InterPro"/>
</dbReference>
<proteinExistence type="inferred from homology"/>
<dbReference type="InterPro" id="IPR036156">
    <property type="entry name" value="Beta-gal/glucu_dom_sf"/>
</dbReference>
<dbReference type="SUPFAM" id="SSF51445">
    <property type="entry name" value="(Trans)glycosidases"/>
    <property type="match status" value="1"/>
</dbReference>
<dbReference type="PANTHER" id="PTHR42732:SF4">
    <property type="entry name" value="BETA-MANNOSIDASE"/>
    <property type="match status" value="1"/>
</dbReference>
<dbReference type="GO" id="GO:0004553">
    <property type="term" value="F:hydrolase activity, hydrolyzing O-glycosyl compounds"/>
    <property type="evidence" value="ECO:0007669"/>
    <property type="project" value="InterPro"/>
</dbReference>
<protein>
    <submittedName>
        <fullName evidence="6">Glycoside hydrolase family 2</fullName>
    </submittedName>
</protein>
<comment type="similarity">
    <text evidence="1">Belongs to the glycosyl hydrolase 2 family.</text>
</comment>
<dbReference type="OrthoDB" id="9762066at2"/>
<keyword evidence="3" id="KW-0326">Glycosidase</keyword>
<dbReference type="InterPro" id="IPR008979">
    <property type="entry name" value="Galactose-bd-like_sf"/>
</dbReference>
<dbReference type="SUPFAM" id="SSF49785">
    <property type="entry name" value="Galactose-binding domain-like"/>
    <property type="match status" value="1"/>
</dbReference>
<dbReference type="Gene3D" id="2.60.120.260">
    <property type="entry name" value="Galactose-binding domain-like"/>
    <property type="match status" value="1"/>
</dbReference>
<dbReference type="InterPro" id="IPR051913">
    <property type="entry name" value="GH2_Domain-Containing"/>
</dbReference>
<dbReference type="PANTHER" id="PTHR42732">
    <property type="entry name" value="BETA-GALACTOSIDASE"/>
    <property type="match status" value="1"/>
</dbReference>
<evidence type="ECO:0000256" key="1">
    <source>
        <dbReference type="ARBA" id="ARBA00007401"/>
    </source>
</evidence>
<dbReference type="InterPro" id="IPR006103">
    <property type="entry name" value="Glyco_hydro_2_cat"/>
</dbReference>
<accession>A0A4V2YSU9</accession>
<reference evidence="6 7" key="1">
    <citation type="submission" date="2019-02" db="EMBL/GenBank/DDBJ databases">
        <title>Draft genome sequences of novel Actinobacteria.</title>
        <authorList>
            <person name="Sahin N."/>
            <person name="Ay H."/>
            <person name="Saygin H."/>
        </authorList>
    </citation>
    <scope>NUCLEOTIDE SEQUENCE [LARGE SCALE GENOMIC DNA]</scope>
    <source>
        <strain evidence="6 7">8K307</strain>
    </source>
</reference>
<dbReference type="Gene3D" id="3.20.20.80">
    <property type="entry name" value="Glycosidases"/>
    <property type="match status" value="1"/>
</dbReference>
<name>A0A4V2YSU9_9ACTN</name>
<feature type="domain" description="Glycoside hydrolase family 2 catalytic" evidence="5">
    <location>
        <begin position="302"/>
        <end position="456"/>
    </location>
</feature>
<feature type="domain" description="Glycoside hydrolase family 2 immunoglobulin-like beta-sandwich" evidence="4">
    <location>
        <begin position="193"/>
        <end position="298"/>
    </location>
</feature>
<dbReference type="Gene3D" id="2.60.40.10">
    <property type="entry name" value="Immunoglobulins"/>
    <property type="match status" value="1"/>
</dbReference>
<sequence>MSAGAQDGTHPRPQLLRPDHQALDRECGFAYDDHDEGLDEHWHDRAEVFTRRIRLPFAPESPASGIGDTGYHPVVWYRIEVTADDLAASGLGRQGDTLLLHFGAVDHTADVWFDGVHVGRHEGGQTPFTVPVTHAVDAGSATHVVVIRAEDDPHDLTVPRGKQDWLPEPHAIWYHRTTGIWRTVWLEAVPRLHVTDLAWSTDLTVGTVRLELELNRRPARPVEVDVELTHDGEPVARHRLTVEADRADAVITVPALANGQGQRRLLWSPDHPALVDAVVTVTDSGTAVDTVTSYLGLRSVGLAHGRFLLNDRPVVMRSVLEQGYWPTSHFTAPDLDALRAEVELIRSLGFNAARIHQKVEDPRFLYWCDRLGLMIWGETAAAYAFNATAVRRLTHEWADLVRRDRSHPCVVTWVPLNESWGIHQVAHDPAQQAFASGLARLTRALDPTRPVLSNDGWEHTDSDLWTFHDYEASGDVLRERYSDPARLREMLGGIGPTGHRMLLAGAADGEPRPVMVTEFGGISFATGATVDGAWGYSGAEDEDDFRRRFEAVVSAVRESPHLSGFCYTQLTDTRQEINGICDENRKPKIPAEDVAAIVRGERP</sequence>
<dbReference type="SUPFAM" id="SSF49303">
    <property type="entry name" value="beta-Galactosidase/glucuronidase domain"/>
    <property type="match status" value="1"/>
</dbReference>
<organism evidence="6 7">
    <name type="scientific">Jiangella aurantiaca</name>
    <dbReference type="NCBI Taxonomy" id="2530373"/>
    <lineage>
        <taxon>Bacteria</taxon>
        <taxon>Bacillati</taxon>
        <taxon>Actinomycetota</taxon>
        <taxon>Actinomycetes</taxon>
        <taxon>Jiangellales</taxon>
        <taxon>Jiangellaceae</taxon>
        <taxon>Jiangella</taxon>
    </lineage>
</organism>